<dbReference type="PANTHER" id="PTHR47254">
    <property type="entry name" value="CELL WALL MANNOPROTEIN CIS3-RELATED"/>
    <property type="match status" value="1"/>
</dbReference>
<dbReference type="InterPro" id="IPR000420">
    <property type="entry name" value="Yeast_PIR_rpt"/>
</dbReference>
<comment type="similarity">
    <text evidence="6">Belongs to the PIR protein family.</text>
</comment>
<accession>A0A8H3EVJ8</accession>
<evidence type="ECO:0000313" key="10">
    <source>
        <dbReference type="Proteomes" id="UP000664169"/>
    </source>
</evidence>
<reference evidence="9" key="1">
    <citation type="submission" date="2021-03" db="EMBL/GenBank/DDBJ databases">
        <authorList>
            <person name="Tagirdzhanova G."/>
        </authorList>
    </citation>
    <scope>NUCLEOTIDE SEQUENCE</scope>
</reference>
<dbReference type="Pfam" id="PF22799">
    <property type="entry name" value="PIR1-like_C"/>
    <property type="match status" value="1"/>
</dbReference>
<keyword evidence="5" id="KW-0677">Repeat</keyword>
<dbReference type="Pfam" id="PF00399">
    <property type="entry name" value="PIR"/>
    <property type="match status" value="1"/>
</dbReference>
<evidence type="ECO:0000313" key="9">
    <source>
        <dbReference type="EMBL" id="CAF9912435.1"/>
    </source>
</evidence>
<evidence type="ECO:0000256" key="3">
    <source>
        <dbReference type="ARBA" id="ARBA00022525"/>
    </source>
</evidence>
<keyword evidence="10" id="KW-1185">Reference proteome</keyword>
<comment type="subcellular location">
    <subcellularLocation>
        <location evidence="1">Secreted</location>
        <location evidence="1">Cell wall</location>
    </subcellularLocation>
</comment>
<name>A0A8H3EVJ8_9LECA</name>
<dbReference type="EMBL" id="CAJPDQ010000007">
    <property type="protein sequence ID" value="CAF9912435.1"/>
    <property type="molecule type" value="Genomic_DNA"/>
</dbReference>
<evidence type="ECO:0000256" key="4">
    <source>
        <dbReference type="ARBA" id="ARBA00022729"/>
    </source>
</evidence>
<dbReference type="PANTHER" id="PTHR47254:SF1">
    <property type="entry name" value="CELL WALL MANNOPROTEIN CIS3-RELATED"/>
    <property type="match status" value="1"/>
</dbReference>
<proteinExistence type="inferred from homology"/>
<evidence type="ECO:0000256" key="6">
    <source>
        <dbReference type="ARBA" id="ARBA00038219"/>
    </source>
</evidence>
<feature type="domain" description="Cell wall mannoprotein PIR1-like C-terminal" evidence="8">
    <location>
        <begin position="77"/>
        <end position="150"/>
    </location>
</feature>
<keyword evidence="3" id="KW-0964">Secreted</keyword>
<dbReference type="GO" id="GO:0005199">
    <property type="term" value="F:structural constituent of cell wall"/>
    <property type="evidence" value="ECO:0007669"/>
    <property type="project" value="InterPro"/>
</dbReference>
<dbReference type="InterPro" id="IPR054508">
    <property type="entry name" value="PIR1-like_C"/>
</dbReference>
<gene>
    <name evidence="9" type="ORF">GOMPHAMPRED_007659</name>
</gene>
<dbReference type="GO" id="GO:0009277">
    <property type="term" value="C:fungal-type cell wall"/>
    <property type="evidence" value="ECO:0007669"/>
    <property type="project" value="TreeGrafter"/>
</dbReference>
<evidence type="ECO:0000259" key="8">
    <source>
        <dbReference type="Pfam" id="PF22799"/>
    </source>
</evidence>
<evidence type="ECO:0000256" key="7">
    <source>
        <dbReference type="SAM" id="MobiDB-lite"/>
    </source>
</evidence>
<dbReference type="Proteomes" id="UP000664169">
    <property type="component" value="Unassembled WGS sequence"/>
</dbReference>
<keyword evidence="4" id="KW-0732">Signal</keyword>
<feature type="compositionally biased region" description="Polar residues" evidence="7">
    <location>
        <begin position="178"/>
        <end position="236"/>
    </location>
</feature>
<feature type="region of interest" description="Disordered" evidence="7">
    <location>
        <begin position="164"/>
        <end position="236"/>
    </location>
</feature>
<dbReference type="InterPro" id="IPR051153">
    <property type="entry name" value="Yeast_CWMannoprotein_PIR"/>
</dbReference>
<sequence length="267" mass="26427">MKYSFAYTLAAIAIGVNGQGAPAGLAPSEPAPAGCVSSGTGSYEVTIVKPAPAAKRDIEERDLACGADALVVQLAGGVLTDNKGRIGSIVANRQFQFDGPPAQTGAIFDAGFSICPNTSIAIGPTTNFFQCLSGSFFNLYDQPAESNCSLVNLQVTQCTPGSGTGSSSVISQGGDGQPTASSAPYVSQTSDGQVQATSAAVVSQQSDGQPTASSAGVVSQISDGQPQATGASNATIPTTPPVATGGASSYFASGAFVVVGAIAALFL</sequence>
<protein>
    <recommendedName>
        <fullName evidence="8">Cell wall mannoprotein PIR1-like C-terminal domain-containing protein</fullName>
    </recommendedName>
</protein>
<organism evidence="9 10">
    <name type="scientific">Gomphillus americanus</name>
    <dbReference type="NCBI Taxonomy" id="1940652"/>
    <lineage>
        <taxon>Eukaryota</taxon>
        <taxon>Fungi</taxon>
        <taxon>Dikarya</taxon>
        <taxon>Ascomycota</taxon>
        <taxon>Pezizomycotina</taxon>
        <taxon>Lecanoromycetes</taxon>
        <taxon>OSLEUM clade</taxon>
        <taxon>Ostropomycetidae</taxon>
        <taxon>Ostropales</taxon>
        <taxon>Graphidaceae</taxon>
        <taxon>Gomphilloideae</taxon>
        <taxon>Gomphillus</taxon>
    </lineage>
</organism>
<evidence type="ECO:0000256" key="2">
    <source>
        <dbReference type="ARBA" id="ARBA00022512"/>
    </source>
</evidence>
<dbReference type="GO" id="GO:0031505">
    <property type="term" value="P:fungal-type cell wall organization"/>
    <property type="evidence" value="ECO:0007669"/>
    <property type="project" value="UniProtKB-ARBA"/>
</dbReference>
<dbReference type="OrthoDB" id="5415592at2759"/>
<comment type="caution">
    <text evidence="9">The sequence shown here is derived from an EMBL/GenBank/DDBJ whole genome shotgun (WGS) entry which is preliminary data.</text>
</comment>
<dbReference type="AlphaFoldDB" id="A0A8H3EVJ8"/>
<evidence type="ECO:0000256" key="1">
    <source>
        <dbReference type="ARBA" id="ARBA00004191"/>
    </source>
</evidence>
<dbReference type="PROSITE" id="PS50256">
    <property type="entry name" value="PIR_REPEAT_2"/>
    <property type="match status" value="2"/>
</dbReference>
<keyword evidence="2" id="KW-0134">Cell wall</keyword>
<evidence type="ECO:0000256" key="5">
    <source>
        <dbReference type="ARBA" id="ARBA00022737"/>
    </source>
</evidence>